<feature type="compositionally biased region" description="Polar residues" evidence="1">
    <location>
        <begin position="587"/>
        <end position="614"/>
    </location>
</feature>
<feature type="compositionally biased region" description="Low complexity" evidence="1">
    <location>
        <begin position="674"/>
        <end position="689"/>
    </location>
</feature>
<name>A0ABR4PVU1_9HELO</name>
<dbReference type="EMBL" id="JBFCZG010000001">
    <property type="protein sequence ID" value="KAL3427474.1"/>
    <property type="molecule type" value="Genomic_DNA"/>
</dbReference>
<feature type="domain" description="J" evidence="2">
    <location>
        <begin position="9"/>
        <end position="75"/>
    </location>
</feature>
<feature type="compositionally biased region" description="Polar residues" evidence="1">
    <location>
        <begin position="492"/>
        <end position="507"/>
    </location>
</feature>
<dbReference type="PRINTS" id="PR00625">
    <property type="entry name" value="JDOMAIN"/>
</dbReference>
<feature type="compositionally biased region" description="Basic and acidic residues" evidence="1">
    <location>
        <begin position="410"/>
        <end position="419"/>
    </location>
</feature>
<feature type="compositionally biased region" description="Polar residues" evidence="1">
    <location>
        <begin position="472"/>
        <end position="482"/>
    </location>
</feature>
<feature type="region of interest" description="Disordered" evidence="1">
    <location>
        <begin position="941"/>
        <end position="971"/>
    </location>
</feature>
<feature type="region of interest" description="Disordered" evidence="1">
    <location>
        <begin position="66"/>
        <end position="645"/>
    </location>
</feature>
<evidence type="ECO:0000313" key="3">
    <source>
        <dbReference type="EMBL" id="KAL3427474.1"/>
    </source>
</evidence>
<dbReference type="PROSITE" id="PS00636">
    <property type="entry name" value="DNAJ_1"/>
    <property type="match status" value="1"/>
</dbReference>
<dbReference type="PROSITE" id="PS50076">
    <property type="entry name" value="DNAJ_2"/>
    <property type="match status" value="1"/>
</dbReference>
<feature type="compositionally biased region" description="Low complexity" evidence="1">
    <location>
        <begin position="797"/>
        <end position="809"/>
    </location>
</feature>
<feature type="compositionally biased region" description="Polar residues" evidence="1">
    <location>
        <begin position="370"/>
        <end position="383"/>
    </location>
</feature>
<sequence>MVKADLSRDYYADLELPPTADANEIKKQFKKLALKYHPDRNIGRESEVNAKFQKIQSAHEVLTDTEQRAKYDAGRSRSRAFGSGFGSGMNAQRGNPYANAGAQWAPPPKRNTAARPTAPPPPSAGAAKFKKFETPGSSYRTPQEGAESRQNTYQAWEKMRPRADPAKPAYGPREETGPGKSWATPKAPPKEYTPQSGREESNNMKHSAPPRARPGYEEFRAAPPPMPHRSQSTKRAGFMPSDPTGDEPQAATTSAYTRNRRSQGPIPHDIPPPPPRPPVVDPLRSFREKVGAAHEPRMSTPYSTHGGEKTNPFESPNVNRSRSTREHSSSHNGPFSPSGSSDRHRSASPPRSQRSRPPSSADFVPRTDSDPSLSRQHPPSGTRPSYRPQHNPKAEADSTSSDDGPSSVDPRIKTREFAKARAKRTTPSRRGPGDAQNSKQSPPSVKEFQKWWSSGAQGYPDVDVLKSEQDLQGKSQAGNAQQPMYAHPFESSLPSKASIFQNPTVLASSDEHHHSKAEATATARAQAESAVKSFSSRYFNQSDPFSSDRAFSDHIHPETPPSGVPAHCLNPFEIQQRSILDNLIQKPRTNYSPSDHTRQSTGTASQTVPESNDPNPKHRFFFDSNDGTAERPSLKTFTSNSTDSINTKFSAQDWHGKFEAGDYFTAEQKSANMPPGRARSGSQSRGRSPTKSKQGNRPNIQTSQIPDLEPSAAPQTPSASPGGTRFSAEEWEATFKPQTFAPPPHPSPGVKPAYSRKQSRTQKGPTTRPTMGSAAVVEESSDSADEKPLFMGRRQSKVNVTSNSSNANSRPPTGAVSPNAMDIDVEIPATPSVVYKEEAATSTNIATDGQPRNVPLEPSRPEWRDTNERTEIPSTPDGQPNLPPRSSPSKGKRRATKSTDSDGFGAINLETLKNAEPIKQGSQGLNGFEDLAATLPFPSQAASRVPIAKSPKTGDLDLPKPPRAPDTPSMATANSWLHYLSAFKTYMVDWDLFNCRMVAHFQARRNQVQSMGSGWLEAVGDEPCLSYMEGVAEDQRVRKWWSLTSSAHEESMRIFMNMRERMKNVPT</sequence>
<gene>
    <name evidence="3" type="ORF">PVAG01_00983</name>
</gene>
<dbReference type="InterPro" id="IPR018253">
    <property type="entry name" value="DnaJ_domain_CS"/>
</dbReference>
<feature type="compositionally biased region" description="Polar residues" evidence="1">
    <location>
        <begin position="532"/>
        <end position="545"/>
    </location>
</feature>
<feature type="compositionally biased region" description="Pro residues" evidence="1">
    <location>
        <begin position="268"/>
        <end position="280"/>
    </location>
</feature>
<dbReference type="InterPro" id="IPR050817">
    <property type="entry name" value="DjlA_DnaK_co-chaperone"/>
</dbReference>
<dbReference type="InterPro" id="IPR001623">
    <property type="entry name" value="DnaJ_domain"/>
</dbReference>
<keyword evidence="4" id="KW-1185">Reference proteome</keyword>
<reference evidence="3 4" key="1">
    <citation type="submission" date="2024-06" db="EMBL/GenBank/DDBJ databases">
        <title>Complete genome of Phlyctema vagabunda strain 19-DSS-EL-015.</title>
        <authorList>
            <person name="Fiorenzani C."/>
        </authorList>
    </citation>
    <scope>NUCLEOTIDE SEQUENCE [LARGE SCALE GENOMIC DNA]</scope>
    <source>
        <strain evidence="3 4">19-DSS-EL-015</strain>
    </source>
</reference>
<feature type="compositionally biased region" description="Polar residues" evidence="1">
    <location>
        <begin position="761"/>
        <end position="770"/>
    </location>
</feature>
<accession>A0ABR4PVU1</accession>
<feature type="compositionally biased region" description="Polar residues" evidence="1">
    <location>
        <begin position="635"/>
        <end position="645"/>
    </location>
</feature>
<feature type="compositionally biased region" description="Polar residues" evidence="1">
    <location>
        <begin position="691"/>
        <end position="705"/>
    </location>
</feature>
<organism evidence="3 4">
    <name type="scientific">Phlyctema vagabunda</name>
    <dbReference type="NCBI Taxonomy" id="108571"/>
    <lineage>
        <taxon>Eukaryota</taxon>
        <taxon>Fungi</taxon>
        <taxon>Dikarya</taxon>
        <taxon>Ascomycota</taxon>
        <taxon>Pezizomycotina</taxon>
        <taxon>Leotiomycetes</taxon>
        <taxon>Helotiales</taxon>
        <taxon>Dermateaceae</taxon>
        <taxon>Phlyctema</taxon>
    </lineage>
</organism>
<feature type="compositionally biased region" description="Pro residues" evidence="1">
    <location>
        <begin position="740"/>
        <end position="749"/>
    </location>
</feature>
<dbReference type="Proteomes" id="UP001629113">
    <property type="component" value="Unassembled WGS sequence"/>
</dbReference>
<dbReference type="SMART" id="SM00271">
    <property type="entry name" value="DnaJ"/>
    <property type="match status" value="1"/>
</dbReference>
<dbReference type="Gene3D" id="1.10.287.110">
    <property type="entry name" value="DnaJ domain"/>
    <property type="match status" value="1"/>
</dbReference>
<protein>
    <submittedName>
        <fullName evidence="3">DnaJ domain-containing protein</fullName>
    </submittedName>
</protein>
<feature type="region of interest" description="Disordered" evidence="1">
    <location>
        <begin position="665"/>
        <end position="824"/>
    </location>
</feature>
<dbReference type="Pfam" id="PF00226">
    <property type="entry name" value="DnaJ"/>
    <property type="match status" value="1"/>
</dbReference>
<feature type="region of interest" description="Disordered" evidence="1">
    <location>
        <begin position="836"/>
        <end position="907"/>
    </location>
</feature>
<evidence type="ECO:0000256" key="1">
    <source>
        <dbReference type="SAM" id="MobiDB-lite"/>
    </source>
</evidence>
<proteinExistence type="predicted"/>
<feature type="compositionally biased region" description="Low complexity" evidence="1">
    <location>
        <begin position="710"/>
        <end position="721"/>
    </location>
</feature>
<feature type="compositionally biased region" description="Basic and acidic residues" evidence="1">
    <location>
        <begin position="284"/>
        <end position="297"/>
    </location>
</feature>
<dbReference type="SUPFAM" id="SSF46565">
    <property type="entry name" value="Chaperone J-domain"/>
    <property type="match status" value="1"/>
</dbReference>
<dbReference type="InterPro" id="IPR036869">
    <property type="entry name" value="J_dom_sf"/>
</dbReference>
<feature type="compositionally biased region" description="Low complexity" evidence="1">
    <location>
        <begin position="518"/>
        <end position="530"/>
    </location>
</feature>
<comment type="caution">
    <text evidence="3">The sequence shown here is derived from an EMBL/GenBank/DDBJ whole genome shotgun (WGS) entry which is preliminary data.</text>
</comment>
<dbReference type="CDD" id="cd06257">
    <property type="entry name" value="DnaJ"/>
    <property type="match status" value="1"/>
</dbReference>
<feature type="compositionally biased region" description="Basic and acidic residues" evidence="1">
    <location>
        <begin position="66"/>
        <end position="75"/>
    </location>
</feature>
<feature type="compositionally biased region" description="Basic and acidic residues" evidence="1">
    <location>
        <begin position="859"/>
        <end position="871"/>
    </location>
</feature>
<dbReference type="PANTHER" id="PTHR24074">
    <property type="entry name" value="CO-CHAPERONE PROTEIN DJLA"/>
    <property type="match status" value="1"/>
</dbReference>
<evidence type="ECO:0000313" key="4">
    <source>
        <dbReference type="Proteomes" id="UP001629113"/>
    </source>
</evidence>
<feature type="compositionally biased region" description="Low complexity" evidence="1">
    <location>
        <begin position="347"/>
        <end position="361"/>
    </location>
</feature>
<evidence type="ECO:0000259" key="2">
    <source>
        <dbReference type="PROSITE" id="PS50076"/>
    </source>
</evidence>